<protein>
    <submittedName>
        <fullName evidence="1">Uncharacterized protein</fullName>
    </submittedName>
</protein>
<reference evidence="1" key="1">
    <citation type="submission" date="2022-12" db="EMBL/GenBank/DDBJ databases">
        <title>Genome assemblies of Blomia tropicalis.</title>
        <authorList>
            <person name="Cui Y."/>
        </authorList>
    </citation>
    <scope>NUCLEOTIDE SEQUENCE</scope>
    <source>
        <tissue evidence="1">Adult mites</tissue>
    </source>
</reference>
<gene>
    <name evidence="1" type="ORF">RDWZM_005628</name>
</gene>
<name>A0A9Q0RMK5_BLOTA</name>
<sequence length="275" mass="30936">MSSYSSTTFSSVDGEDADSLVGFTDIESSISFFSIDENSSIEIDHQQIGKNKNEVKRIKKTATADGDDDITPRQVLAQYLESDSENGLNILDLRKLTVNDSENDSCRLSAKIENKKHSFEKNEISSKSICYRTDSMHKPSLRLTTSTMELISESSNKKEKKVVRKSSQLKLPNQEAIDNWPPSPSEKKSYPLSAANMPNSDDVFNHPAFSYWKSLQQSDSQHNDAEKDVEQNIVQNTIRPIRQSMVGRYLRAKNSGTCKGDQCCQSSNLCCKRQQ</sequence>
<dbReference type="EMBL" id="JAPWDV010000002">
    <property type="protein sequence ID" value="KAJ6219816.1"/>
    <property type="molecule type" value="Genomic_DNA"/>
</dbReference>
<comment type="caution">
    <text evidence="1">The sequence shown here is derived from an EMBL/GenBank/DDBJ whole genome shotgun (WGS) entry which is preliminary data.</text>
</comment>
<keyword evidence="2" id="KW-1185">Reference proteome</keyword>
<proteinExistence type="predicted"/>
<evidence type="ECO:0000313" key="2">
    <source>
        <dbReference type="Proteomes" id="UP001142055"/>
    </source>
</evidence>
<evidence type="ECO:0000313" key="1">
    <source>
        <dbReference type="EMBL" id="KAJ6219816.1"/>
    </source>
</evidence>
<dbReference type="AlphaFoldDB" id="A0A9Q0RMK5"/>
<accession>A0A9Q0RMK5</accession>
<organism evidence="1 2">
    <name type="scientific">Blomia tropicalis</name>
    <name type="common">Mite</name>
    <dbReference type="NCBI Taxonomy" id="40697"/>
    <lineage>
        <taxon>Eukaryota</taxon>
        <taxon>Metazoa</taxon>
        <taxon>Ecdysozoa</taxon>
        <taxon>Arthropoda</taxon>
        <taxon>Chelicerata</taxon>
        <taxon>Arachnida</taxon>
        <taxon>Acari</taxon>
        <taxon>Acariformes</taxon>
        <taxon>Sarcoptiformes</taxon>
        <taxon>Astigmata</taxon>
        <taxon>Glycyphagoidea</taxon>
        <taxon>Echimyopodidae</taxon>
        <taxon>Blomia</taxon>
    </lineage>
</organism>
<dbReference type="Proteomes" id="UP001142055">
    <property type="component" value="Chromosome 2"/>
</dbReference>